<protein>
    <submittedName>
        <fullName evidence="2">GSCFA domain-containing protein</fullName>
    </submittedName>
</protein>
<proteinExistence type="predicted"/>
<comment type="caution">
    <text evidence="2">The sequence shown here is derived from an EMBL/GenBank/DDBJ whole genome shotgun (WGS) entry which is preliminary data.</text>
</comment>
<evidence type="ECO:0000313" key="3">
    <source>
        <dbReference type="Proteomes" id="UP001205601"/>
    </source>
</evidence>
<dbReference type="EMBL" id="JAOCQF010000001">
    <property type="protein sequence ID" value="MCT8327975.1"/>
    <property type="molecule type" value="Genomic_DNA"/>
</dbReference>
<reference evidence="3" key="1">
    <citation type="submission" date="2023-07" db="EMBL/GenBank/DDBJ databases">
        <title>Defluviimonas sediminis sp. nov., isolated from mangrove sediment.</title>
        <authorList>
            <person name="Liu L."/>
            <person name="Li J."/>
            <person name="Huang Y."/>
            <person name="Pan J."/>
            <person name="Li M."/>
        </authorList>
    </citation>
    <scope>NUCLEOTIDE SEQUENCE [LARGE SCALE GENOMIC DNA]</scope>
    <source>
        <strain evidence="3">FT324</strain>
    </source>
</reference>
<accession>A0ABT2NGV1</accession>
<organism evidence="2 3">
    <name type="scientific">Albidovulum sediminis</name>
    <dbReference type="NCBI Taxonomy" id="3066345"/>
    <lineage>
        <taxon>Bacteria</taxon>
        <taxon>Pseudomonadati</taxon>
        <taxon>Pseudomonadota</taxon>
        <taxon>Alphaproteobacteria</taxon>
        <taxon>Rhodobacterales</taxon>
        <taxon>Paracoccaceae</taxon>
        <taxon>Albidovulum</taxon>
    </lineage>
</organism>
<gene>
    <name evidence="2" type="ORF">N5I32_00440</name>
</gene>
<evidence type="ECO:0000259" key="1">
    <source>
        <dbReference type="Pfam" id="PF08885"/>
    </source>
</evidence>
<dbReference type="InterPro" id="IPR011990">
    <property type="entry name" value="TPR-like_helical_dom_sf"/>
</dbReference>
<keyword evidence="3" id="KW-1185">Reference proteome</keyword>
<name>A0ABT2NGV1_9RHOB</name>
<dbReference type="Pfam" id="PF08885">
    <property type="entry name" value="GSCFA"/>
    <property type="match status" value="1"/>
</dbReference>
<dbReference type="RefSeq" id="WP_261493423.1">
    <property type="nucleotide sequence ID" value="NZ_JAOCQF010000001.1"/>
</dbReference>
<feature type="domain" description="GSCFA" evidence="1">
    <location>
        <begin position="57"/>
        <end position="317"/>
    </location>
</feature>
<dbReference type="Gene3D" id="1.25.40.10">
    <property type="entry name" value="Tetratricopeptide repeat domain"/>
    <property type="match status" value="1"/>
</dbReference>
<sequence length="451" mass="50642">MASDRPIEVTSAADALARASDNDLRRYPSPDRDGDRLYPLAAPHCTPTFKIGPSDTIFAIGSCFARNVERALATAGKVVLSRNFDLGAIGESLGDAANFFNKYSIHSVINEVRWALERDSFPGARLFYETGRQSYSDCQLGLAKLEHPIEDILAFRHRYLDTIAQVATADVVILTLGYVETWYDRELGLYLNVAPPVRLVKNAPERFEFRVLSYADVLQGLEEFYALLIRHRTKPLKMLVTVSPVPLLATFRNMDVLVANAYSKSVQRAALDEFVRGKPGVDYFPSFEFVTLSNPTIAWSRGDYRHVSPDVVNRIMSDVLLNYVESDPESESGELPTLTSEALLSTARMLSKLEEHQQLTELIEVNRAIADGDGELLMLEAASLRQLGRDADAWDRLATAVKVDPARPVALERLISLCRPLRRREDAARLLDLHAQRFPKRSEFRGRISWV</sequence>
<evidence type="ECO:0000313" key="2">
    <source>
        <dbReference type="EMBL" id="MCT8327975.1"/>
    </source>
</evidence>
<dbReference type="SUPFAM" id="SSF48452">
    <property type="entry name" value="TPR-like"/>
    <property type="match status" value="1"/>
</dbReference>
<dbReference type="Proteomes" id="UP001205601">
    <property type="component" value="Unassembled WGS sequence"/>
</dbReference>
<dbReference type="InterPro" id="IPR014982">
    <property type="entry name" value="GSCFA"/>
</dbReference>